<accession>F5YN72</accession>
<name>F5YN72_TREPZ</name>
<dbReference type="Pfam" id="PF20380">
    <property type="entry name" value="DUF6675"/>
    <property type="match status" value="1"/>
</dbReference>
<sequence>MSLQFKRFSVLFLLLLLLLAVAGTSSSATLEELVGTDRAAALSGPEPITEAQLKDPQPRLIPMDAGLRRFVDEAMDALDPSLFVESLSLYKKPPSAAEPWTEAERNALYNETLAISTLAGIEYFSVSRNRMRTFYETSTVIDGPETKKPLTDPVYTTPPAELRIYARQKDLTFGDNIYQYTYYTRTDALIFVQENLSPMSVGPISVVRKNRLRSIIAVIDAGDSLLVYVASMAKAASFPGMNERAGRSFTNRAEAILTWFSVRAGTAFEKAKAGASS</sequence>
<evidence type="ECO:0000313" key="1">
    <source>
        <dbReference type="EMBL" id="AEF86118.1"/>
    </source>
</evidence>
<dbReference type="eggNOG" id="ENOG5034B4E">
    <property type="taxonomic scope" value="Bacteria"/>
</dbReference>
<proteinExistence type="predicted"/>
<protein>
    <submittedName>
        <fullName evidence="1">Uncharacterized protein</fullName>
    </submittedName>
</protein>
<gene>
    <name evidence="1" type="ordered locus">TREPR_0304</name>
</gene>
<reference evidence="1 2" key="2">
    <citation type="journal article" date="2011" name="ISME J.">
        <title>RNA-seq reveals cooperative metabolic interactions between two termite-gut spirochete species in co-culture.</title>
        <authorList>
            <person name="Rosenthal A.Z."/>
            <person name="Matson E.G."/>
            <person name="Eldar A."/>
            <person name="Leadbetter J.R."/>
        </authorList>
    </citation>
    <scope>NUCLEOTIDE SEQUENCE [LARGE SCALE GENOMIC DNA]</scope>
    <source>
        <strain evidence="2">ATCC BAA-887 / DSM 12427 / ZAS-2</strain>
    </source>
</reference>
<dbReference type="KEGG" id="tpi:TREPR_0304"/>
<organism evidence="1 2">
    <name type="scientific">Treponema primitia (strain ATCC BAA-887 / DSM 12427 / ZAS-2)</name>
    <dbReference type="NCBI Taxonomy" id="545694"/>
    <lineage>
        <taxon>Bacteria</taxon>
        <taxon>Pseudomonadati</taxon>
        <taxon>Spirochaetota</taxon>
        <taxon>Spirochaetia</taxon>
        <taxon>Spirochaetales</taxon>
        <taxon>Treponemataceae</taxon>
        <taxon>Treponema</taxon>
    </lineage>
</organism>
<dbReference type="Proteomes" id="UP000009223">
    <property type="component" value="Chromosome"/>
</dbReference>
<dbReference type="InterPro" id="IPR046745">
    <property type="entry name" value="DUF6675"/>
</dbReference>
<dbReference type="EMBL" id="CP001843">
    <property type="protein sequence ID" value="AEF86118.1"/>
    <property type="molecule type" value="Genomic_DNA"/>
</dbReference>
<evidence type="ECO:0000313" key="2">
    <source>
        <dbReference type="Proteomes" id="UP000009223"/>
    </source>
</evidence>
<keyword evidence="2" id="KW-1185">Reference proteome</keyword>
<reference evidence="2" key="1">
    <citation type="submission" date="2009-12" db="EMBL/GenBank/DDBJ databases">
        <title>Complete sequence of Treponema primitia strain ZAS-2.</title>
        <authorList>
            <person name="Tetu S.G."/>
            <person name="Matson E."/>
            <person name="Ren Q."/>
            <person name="Seshadri R."/>
            <person name="Elbourne L."/>
            <person name="Hassan K.A."/>
            <person name="Durkin A."/>
            <person name="Radune D."/>
            <person name="Mohamoud Y."/>
            <person name="Shay R."/>
            <person name="Jin S."/>
            <person name="Zhang X."/>
            <person name="Lucey K."/>
            <person name="Ballor N.R."/>
            <person name="Ottesen E."/>
            <person name="Rosenthal R."/>
            <person name="Allen A."/>
            <person name="Leadbetter J.R."/>
            <person name="Paulsen I.T."/>
        </authorList>
    </citation>
    <scope>NUCLEOTIDE SEQUENCE [LARGE SCALE GENOMIC DNA]</scope>
    <source>
        <strain evidence="2">ATCC BAA-887 / DSM 12427 / ZAS-2</strain>
    </source>
</reference>
<dbReference type="STRING" id="545694.TREPR_0304"/>
<dbReference type="OrthoDB" id="357887at2"/>
<dbReference type="RefSeq" id="WP_015709691.1">
    <property type="nucleotide sequence ID" value="NC_015578.1"/>
</dbReference>
<dbReference type="AlphaFoldDB" id="F5YN72"/>
<dbReference type="HOGENOM" id="CLU_081868_1_0_12"/>